<dbReference type="CDD" id="cd00739">
    <property type="entry name" value="DHPS"/>
    <property type="match status" value="1"/>
</dbReference>
<dbReference type="PROSITE" id="PS00792">
    <property type="entry name" value="DHPS_1"/>
    <property type="match status" value="1"/>
</dbReference>
<reference evidence="13" key="1">
    <citation type="journal article" date="2019" name="Int. J. Syst. Evol. Microbiol.">
        <title>The Global Catalogue of Microorganisms (GCM) 10K type strain sequencing project: providing services to taxonomists for standard genome sequencing and annotation.</title>
        <authorList>
            <consortium name="The Broad Institute Genomics Platform"/>
            <consortium name="The Broad Institute Genome Sequencing Center for Infectious Disease"/>
            <person name="Wu L."/>
            <person name="Ma J."/>
        </authorList>
    </citation>
    <scope>NUCLEOTIDE SEQUENCE [LARGE SCALE GENOMIC DNA]</scope>
    <source>
        <strain evidence="13">NBRC 108725</strain>
    </source>
</reference>
<dbReference type="Gene3D" id="3.20.20.20">
    <property type="entry name" value="Dihydropteroate synthase-like"/>
    <property type="match status" value="1"/>
</dbReference>
<dbReference type="InterPro" id="IPR006390">
    <property type="entry name" value="DHP_synth_dom"/>
</dbReference>
<dbReference type="RefSeq" id="WP_286278582.1">
    <property type="nucleotide sequence ID" value="NZ_AP027731.1"/>
</dbReference>
<keyword evidence="7 10" id="KW-0479">Metal-binding</keyword>
<accession>A0ABN6XJW8</accession>
<name>A0ABN6XJW8_9MICO</name>
<keyword evidence="6 10" id="KW-0808">Transferase</keyword>
<dbReference type="InterPro" id="IPR000489">
    <property type="entry name" value="Pterin-binding_dom"/>
</dbReference>
<comment type="similarity">
    <text evidence="4 10">Belongs to the DHPS family.</text>
</comment>
<evidence type="ECO:0000256" key="10">
    <source>
        <dbReference type="RuleBase" id="RU361205"/>
    </source>
</evidence>
<comment type="pathway">
    <text evidence="3 10">Cofactor biosynthesis; tetrahydrofolate biosynthesis; 7,8-dihydrofolate from 2-amino-4-hydroxy-6-hydroxymethyl-7,8-dihydropteridine diphosphate and 4-aminobenzoate: step 1/2.</text>
</comment>
<sequence length="268" mass="27504">MSDRPLVFGILNVTPDSFSDGGRFAGPSDAVAAALRLVDAGADYVDVGGESTRPHADPVPIAEEQRRVVPVIEALVDRGVPVSIDTMHAATARAALVAGAAVVNDVSGGLGDPEMAVVVAEAGVPFVAMHWRGPAGTPASYTDVVAEVRDELAQRVEALTAAGISRDRILLDPGLGFAKDAAHNWQLLGALPVLNALGQPLLIGASRKRFLGALPSLAGREDATARDLPTAVLSALLSLEGVAALRVHDVAATVAALDVADAWRKATA</sequence>
<feature type="domain" description="Pterin-binding" evidence="11">
    <location>
        <begin position="5"/>
        <end position="258"/>
    </location>
</feature>
<dbReference type="PROSITE" id="PS50972">
    <property type="entry name" value="PTERIN_BINDING"/>
    <property type="match status" value="1"/>
</dbReference>
<evidence type="ECO:0000259" key="11">
    <source>
        <dbReference type="PROSITE" id="PS50972"/>
    </source>
</evidence>
<keyword evidence="8 10" id="KW-0460">Magnesium</keyword>
<organism evidence="12 13">
    <name type="scientific">Naasia aerilata</name>
    <dbReference type="NCBI Taxonomy" id="1162966"/>
    <lineage>
        <taxon>Bacteria</taxon>
        <taxon>Bacillati</taxon>
        <taxon>Actinomycetota</taxon>
        <taxon>Actinomycetes</taxon>
        <taxon>Micrococcales</taxon>
        <taxon>Microbacteriaceae</taxon>
        <taxon>Naasia</taxon>
    </lineage>
</organism>
<evidence type="ECO:0000256" key="8">
    <source>
        <dbReference type="ARBA" id="ARBA00022842"/>
    </source>
</evidence>
<evidence type="ECO:0000313" key="13">
    <source>
        <dbReference type="Proteomes" id="UP001321498"/>
    </source>
</evidence>
<gene>
    <name evidence="12" type="ORF">GCM10025866_11010</name>
</gene>
<evidence type="ECO:0000313" key="12">
    <source>
        <dbReference type="EMBL" id="BDZ45192.1"/>
    </source>
</evidence>
<proteinExistence type="inferred from homology"/>
<evidence type="ECO:0000256" key="2">
    <source>
        <dbReference type="ARBA" id="ARBA00001946"/>
    </source>
</evidence>
<evidence type="ECO:0000256" key="1">
    <source>
        <dbReference type="ARBA" id="ARBA00000012"/>
    </source>
</evidence>
<comment type="catalytic activity">
    <reaction evidence="1">
        <text>(7,8-dihydropterin-6-yl)methyl diphosphate + 4-aminobenzoate = 7,8-dihydropteroate + diphosphate</text>
        <dbReference type="Rhea" id="RHEA:19949"/>
        <dbReference type="ChEBI" id="CHEBI:17836"/>
        <dbReference type="ChEBI" id="CHEBI:17839"/>
        <dbReference type="ChEBI" id="CHEBI:33019"/>
        <dbReference type="ChEBI" id="CHEBI:72950"/>
        <dbReference type="EC" id="2.5.1.15"/>
    </reaction>
</comment>
<evidence type="ECO:0000256" key="7">
    <source>
        <dbReference type="ARBA" id="ARBA00022723"/>
    </source>
</evidence>
<dbReference type="NCBIfam" id="TIGR01496">
    <property type="entry name" value="DHPS"/>
    <property type="match status" value="1"/>
</dbReference>
<evidence type="ECO:0000256" key="6">
    <source>
        <dbReference type="ARBA" id="ARBA00022679"/>
    </source>
</evidence>
<keyword evidence="9 10" id="KW-0289">Folate biosynthesis</keyword>
<keyword evidence="13" id="KW-1185">Reference proteome</keyword>
<dbReference type="Proteomes" id="UP001321498">
    <property type="component" value="Chromosome"/>
</dbReference>
<dbReference type="PANTHER" id="PTHR20941">
    <property type="entry name" value="FOLATE SYNTHESIS PROTEINS"/>
    <property type="match status" value="1"/>
</dbReference>
<dbReference type="PANTHER" id="PTHR20941:SF1">
    <property type="entry name" value="FOLIC ACID SYNTHESIS PROTEIN FOL1"/>
    <property type="match status" value="1"/>
</dbReference>
<evidence type="ECO:0000256" key="5">
    <source>
        <dbReference type="ARBA" id="ARBA00012458"/>
    </source>
</evidence>
<evidence type="ECO:0000256" key="4">
    <source>
        <dbReference type="ARBA" id="ARBA00009503"/>
    </source>
</evidence>
<dbReference type="EMBL" id="AP027731">
    <property type="protein sequence ID" value="BDZ45192.1"/>
    <property type="molecule type" value="Genomic_DNA"/>
</dbReference>
<dbReference type="Pfam" id="PF00809">
    <property type="entry name" value="Pterin_bind"/>
    <property type="match status" value="1"/>
</dbReference>
<evidence type="ECO:0000256" key="3">
    <source>
        <dbReference type="ARBA" id="ARBA00004763"/>
    </source>
</evidence>
<dbReference type="EC" id="2.5.1.15" evidence="5 10"/>
<dbReference type="InterPro" id="IPR011005">
    <property type="entry name" value="Dihydropteroate_synth-like_sf"/>
</dbReference>
<dbReference type="SUPFAM" id="SSF51717">
    <property type="entry name" value="Dihydropteroate synthetase-like"/>
    <property type="match status" value="1"/>
</dbReference>
<comment type="cofactor">
    <cofactor evidence="2 10">
        <name>Mg(2+)</name>
        <dbReference type="ChEBI" id="CHEBI:18420"/>
    </cofactor>
</comment>
<comment type="function">
    <text evidence="10">Catalyzes the condensation of para-aminobenzoate (pABA) with 6-hydroxymethyl-7,8-dihydropterin diphosphate (DHPt-PP) to form 7,8-dihydropteroate (H2Pte), the immediate precursor of folate derivatives.</text>
</comment>
<dbReference type="InterPro" id="IPR045031">
    <property type="entry name" value="DHP_synth-like"/>
</dbReference>
<protein>
    <recommendedName>
        <fullName evidence="5 10">Dihydropteroate synthase</fullName>
        <shortName evidence="10">DHPS</shortName>
        <ecNumber evidence="5 10">2.5.1.15</ecNumber>
    </recommendedName>
    <alternativeName>
        <fullName evidence="10">Dihydropteroate pyrophosphorylase</fullName>
    </alternativeName>
</protein>
<evidence type="ECO:0000256" key="9">
    <source>
        <dbReference type="ARBA" id="ARBA00022909"/>
    </source>
</evidence>